<dbReference type="RefSeq" id="WP_225337328.1">
    <property type="nucleotide sequence ID" value="NZ_HG964447.1"/>
</dbReference>
<dbReference type="Proteomes" id="UP000028880">
    <property type="component" value="Unassembled WGS sequence"/>
</dbReference>
<dbReference type="InterPro" id="IPR002716">
    <property type="entry name" value="PIN_dom"/>
</dbReference>
<evidence type="ECO:0000256" key="3">
    <source>
        <dbReference type="ARBA" id="ARBA00022722"/>
    </source>
</evidence>
<keyword evidence="2 7" id="KW-1277">Toxin-antitoxin system</keyword>
<organism evidence="9">
    <name type="scientific">Mycobacterium triplex</name>
    <dbReference type="NCBI Taxonomy" id="47839"/>
    <lineage>
        <taxon>Bacteria</taxon>
        <taxon>Bacillati</taxon>
        <taxon>Actinomycetota</taxon>
        <taxon>Actinomycetes</taxon>
        <taxon>Mycobacteriales</taxon>
        <taxon>Mycobacteriaceae</taxon>
        <taxon>Mycobacterium</taxon>
        <taxon>Mycobacterium simiae complex</taxon>
    </lineage>
</organism>
<dbReference type="InterPro" id="IPR029060">
    <property type="entry name" value="PIN-like_dom_sf"/>
</dbReference>
<evidence type="ECO:0000256" key="7">
    <source>
        <dbReference type="HAMAP-Rule" id="MF_00265"/>
    </source>
</evidence>
<keyword evidence="4 7" id="KW-0479">Metal-binding</keyword>
<evidence type="ECO:0000256" key="5">
    <source>
        <dbReference type="ARBA" id="ARBA00022801"/>
    </source>
</evidence>
<dbReference type="HOGENOM" id="CLU_143452_2_1_11"/>
<evidence type="ECO:0000256" key="1">
    <source>
        <dbReference type="ARBA" id="ARBA00001946"/>
    </source>
</evidence>
<dbReference type="AlphaFoldDB" id="A0A024K6N7"/>
<dbReference type="GO" id="GO:0000287">
    <property type="term" value="F:magnesium ion binding"/>
    <property type="evidence" value="ECO:0007669"/>
    <property type="project" value="UniProtKB-UniRule"/>
</dbReference>
<evidence type="ECO:0000313" key="9">
    <source>
        <dbReference type="EMBL" id="CDO91217.1"/>
    </source>
</evidence>
<dbReference type="InterPro" id="IPR022907">
    <property type="entry name" value="VapC_family"/>
</dbReference>
<comment type="similarity">
    <text evidence="7">Belongs to the PINc/VapC protein family.</text>
</comment>
<dbReference type="GO" id="GO:0090729">
    <property type="term" value="F:toxin activity"/>
    <property type="evidence" value="ECO:0007669"/>
    <property type="project" value="UniProtKB-KW"/>
</dbReference>
<dbReference type="GO" id="GO:0004540">
    <property type="term" value="F:RNA nuclease activity"/>
    <property type="evidence" value="ECO:0007669"/>
    <property type="project" value="InterPro"/>
</dbReference>
<proteinExistence type="inferred from homology"/>
<keyword evidence="3 7" id="KW-0540">Nuclease</keyword>
<evidence type="ECO:0000256" key="6">
    <source>
        <dbReference type="ARBA" id="ARBA00022842"/>
    </source>
</evidence>
<dbReference type="SUPFAM" id="SSF88723">
    <property type="entry name" value="PIN domain-like"/>
    <property type="match status" value="1"/>
</dbReference>
<dbReference type="Gene3D" id="3.40.50.1010">
    <property type="entry name" value="5'-nuclease"/>
    <property type="match status" value="1"/>
</dbReference>
<gene>
    <name evidence="7" type="primary">vapC</name>
    <name evidence="9" type="ORF">BN973_05624</name>
</gene>
<dbReference type="eggNOG" id="COG2402">
    <property type="taxonomic scope" value="Bacteria"/>
</dbReference>
<dbReference type="GO" id="GO:0016787">
    <property type="term" value="F:hydrolase activity"/>
    <property type="evidence" value="ECO:0007669"/>
    <property type="project" value="UniProtKB-KW"/>
</dbReference>
<dbReference type="HAMAP" id="MF_00265">
    <property type="entry name" value="VapC_Nob1"/>
    <property type="match status" value="1"/>
</dbReference>
<name>A0A024K6N7_9MYCO</name>
<evidence type="ECO:0000256" key="2">
    <source>
        <dbReference type="ARBA" id="ARBA00022649"/>
    </source>
</evidence>
<keyword evidence="5 7" id="KW-0378">Hydrolase</keyword>
<reference evidence="9" key="2">
    <citation type="submission" date="2014-04" db="EMBL/GenBank/DDBJ databases">
        <authorList>
            <person name="Urmite Genomes U."/>
        </authorList>
    </citation>
    <scope>NUCLEOTIDE SEQUENCE</scope>
    <source>
        <strain evidence="9">DSM 44626</strain>
    </source>
</reference>
<keyword evidence="7" id="KW-0800">Toxin</keyword>
<reference evidence="9" key="1">
    <citation type="journal article" date="2014" name="Genome Announc.">
        <title>Draft Genome Sequence of Mycobacterium triplex DSM 44626.</title>
        <authorList>
            <person name="Sassi M."/>
            <person name="Croce O."/>
            <person name="Robert C."/>
            <person name="Raoult D."/>
            <person name="Drancourt M."/>
        </authorList>
    </citation>
    <scope>NUCLEOTIDE SEQUENCE [LARGE SCALE GENOMIC DNA]</scope>
    <source>
        <strain evidence="9">DSM 44626</strain>
    </source>
</reference>
<comment type="cofactor">
    <cofactor evidence="1 7">
        <name>Mg(2+)</name>
        <dbReference type="ChEBI" id="CHEBI:18420"/>
    </cofactor>
</comment>
<dbReference type="EC" id="3.1.-.-" evidence="7"/>
<keyword evidence="6 7" id="KW-0460">Magnesium</keyword>
<feature type="binding site" evidence="7">
    <location>
        <position position="9"/>
    </location>
    <ligand>
        <name>Mg(2+)</name>
        <dbReference type="ChEBI" id="CHEBI:18420"/>
    </ligand>
</feature>
<feature type="binding site" evidence="7">
    <location>
        <position position="102"/>
    </location>
    <ligand>
        <name>Mg(2+)</name>
        <dbReference type="ChEBI" id="CHEBI:18420"/>
    </ligand>
</feature>
<accession>A0A024K6N7</accession>
<comment type="function">
    <text evidence="7">Toxic component of a toxin-antitoxin (TA) system. An RNase.</text>
</comment>
<dbReference type="EMBL" id="HG964447">
    <property type="protein sequence ID" value="CDO91217.1"/>
    <property type="molecule type" value="Genomic_DNA"/>
</dbReference>
<protein>
    <recommendedName>
        <fullName evidence="7">Ribonuclease VapC</fullName>
        <shortName evidence="7">RNase VapC</shortName>
        <ecNumber evidence="7">3.1.-.-</ecNumber>
    </recommendedName>
    <alternativeName>
        <fullName evidence="7">Toxin VapC</fullName>
    </alternativeName>
</protein>
<feature type="domain" description="PIN" evidence="8">
    <location>
        <begin position="6"/>
        <end position="128"/>
    </location>
</feature>
<dbReference type="STRING" id="47839.BN973_05624"/>
<sequence length="144" mass="16156">MEITAVIVDAGPLIAYGNAGDKHHETFLDFLETHSGPFIVPMLVIAEVTHVLCRDLGVVAEQKFLNDLDEDDFQVEPVVDEDWPRIRELVAQYRGFPLGTVDASVVATAERLEITQVATVDLRHFRNVEPRHCPAFTLLPYDDT</sequence>
<evidence type="ECO:0000256" key="4">
    <source>
        <dbReference type="ARBA" id="ARBA00022723"/>
    </source>
</evidence>
<evidence type="ECO:0000259" key="8">
    <source>
        <dbReference type="Pfam" id="PF01850"/>
    </source>
</evidence>
<dbReference type="Pfam" id="PF01850">
    <property type="entry name" value="PIN"/>
    <property type="match status" value="1"/>
</dbReference>